<evidence type="ECO:0000313" key="2">
    <source>
        <dbReference type="Proteomes" id="UP000305401"/>
    </source>
</evidence>
<dbReference type="EMBL" id="SSTG01000029">
    <property type="protein sequence ID" value="THG53844.1"/>
    <property type="molecule type" value="Genomic_DNA"/>
</dbReference>
<name>A0AC61S6U2_9BACT</name>
<gene>
    <name evidence="1" type="ORF">E5990_03895</name>
</gene>
<organism evidence="1 2">
    <name type="scientific">Muribaculum caecicola</name>
    <dbReference type="NCBI Taxonomy" id="3038144"/>
    <lineage>
        <taxon>Bacteria</taxon>
        <taxon>Pseudomonadati</taxon>
        <taxon>Bacteroidota</taxon>
        <taxon>Bacteroidia</taxon>
        <taxon>Bacteroidales</taxon>
        <taxon>Muribaculaceae</taxon>
        <taxon>Muribaculum</taxon>
    </lineage>
</organism>
<protein>
    <submittedName>
        <fullName evidence="1">Uncharacterized protein</fullName>
    </submittedName>
</protein>
<sequence length="499" mass="56581">MAIIDKIKEAYGSVGTLAALINGNAKELFDYFNATHGYLKDDKAIWNELVLRNKQVLRNLDYSDPYVRAFLVCLLEYAMRFGQRAVVVSLMPVIRKHDIVIGKRLEAISNIFYPKISHSEDLLNRFEPICGLLYEAWLEGDVDNRGVEVAILRYYAYVVENTLQQHISRFIDAMDAKSAEWPVLSQIKDVISGCGEEIRAIYQFIDNSLERNDAPIVAYEHGPGLIETDTNYAGELSLNGVNADFRSIRELAKGYASGKQLRQRGTEIIDNHEDLAEYMKRYGNMHFAKICSAFESPFPVIVEKTDIIDWGCGQSISTMAAIEKIGAGNVNMIVLIEPSQIALKRAAAHCRKLVPTANIITICSDFDSLNPADLPKPTSNVAVNVFSNVLDMDCFSQQHLIGLAESMFRDKNYFVCASPFTNEAAIARLETFRYHFQTNYPTFRLYHDEANSAIGEYWMCNNRYYYGINRHGGSPYCGDYYGDNGCYRRWTRVLKVFSV</sequence>
<keyword evidence="2" id="KW-1185">Reference proteome</keyword>
<reference evidence="1" key="1">
    <citation type="submission" date="2019-04" db="EMBL/GenBank/DDBJ databases">
        <title>Microbes associate with the intestines of laboratory mice.</title>
        <authorList>
            <person name="Navarre W."/>
            <person name="Wong E."/>
            <person name="Huang K.C."/>
            <person name="Tropini C."/>
            <person name="Ng K."/>
            <person name="Yu B."/>
        </authorList>
    </citation>
    <scope>NUCLEOTIDE SEQUENCE</scope>
    <source>
        <strain evidence="1">NM86_A22</strain>
    </source>
</reference>
<accession>A0AC61S6U2</accession>
<comment type="caution">
    <text evidence="1">The sequence shown here is derived from an EMBL/GenBank/DDBJ whole genome shotgun (WGS) entry which is preliminary data.</text>
</comment>
<proteinExistence type="predicted"/>
<evidence type="ECO:0000313" key="1">
    <source>
        <dbReference type="EMBL" id="THG53844.1"/>
    </source>
</evidence>
<dbReference type="Proteomes" id="UP000305401">
    <property type="component" value="Unassembled WGS sequence"/>
</dbReference>